<feature type="compositionally biased region" description="Basic residues" evidence="2">
    <location>
        <begin position="271"/>
        <end position="280"/>
    </location>
</feature>
<feature type="domain" description="Aminotransferase-like plant mobile" evidence="3">
    <location>
        <begin position="143"/>
        <end position="206"/>
    </location>
</feature>
<sequence length="839" mass="94902">MVYFKDKSSPSGENHLIILGNQNQPLEKGTMLAVYAPLIGGRNVSPWPRLTNSSPLSEWCQETSLSKNVKAWILRANHHEPPRHQPSDDFAHLCTLGRSIIEGDAKWDGDLRFTGEFRYTKGYWEWTEDVLSRCGDRLRHLKIYDAVYASLFTYDHNSDIVKAFCEAWCPLTNTLHTSAGEMSISLWDLHELVGLPMTGCLYDEVVPSALELTGVDEKRERFIPRSCKYLLYAYHLLQSADDDRCSHVSIDKWVKFWSKKTTKYHPPPPRKEKKTVRPKSTHNPLGDIATHERWSTAEDALFTKLCIERSLKEEVYLAAYLACWLCLFVLPGNDVNSIRPSTFKMASLMANGRRVNLAIPVLASIYEGLNTIATSPKPAGTSHSFPIHFVYAWLACYFKTHYSVWQELRGPKMTRFSGEGGAKYYEPREARKRIHKAEFVSWACNMLVKAEPFKFVDDGRAEELDHSYFVAIRSSYLTLRRGGRFIVEPYSPHRFGRQFGPKLIKITLKRKKDEDKQVDGGENDPPCALVPPIVIECDSQAAVVEVSKGKCSSHNVADSDSSNKDRHWKRQRKEATPLKAAETNASRSSLANFVAELEDEVQSIDVGESETSHSSTMTPPLGMGLKRKQSSPPAAVSVLKGESFLFNYQKEFLQRLWSGLIVKISNTPVDFLSSIEDDVYLILESMKSFQKFDVSKVEESLNMFFAKVHAYDEARSLSSEKLSQSLHEQQLKEVKARLQGVQAKASEEASEIQSVMDELEHVEEDIAVLKGQRTNLRATLKEKKQLNHDTQAKVHEVEKDLAALESTGPLDDAIVQNLESSRANLGILTEDLKSLNPFA</sequence>
<gene>
    <name evidence="4" type="ORF">Scaly_2566900</name>
</gene>
<organism evidence="4">
    <name type="scientific">Sesamum calycinum</name>
    <dbReference type="NCBI Taxonomy" id="2727403"/>
    <lineage>
        <taxon>Eukaryota</taxon>
        <taxon>Viridiplantae</taxon>
        <taxon>Streptophyta</taxon>
        <taxon>Embryophyta</taxon>
        <taxon>Tracheophyta</taxon>
        <taxon>Spermatophyta</taxon>
        <taxon>Magnoliopsida</taxon>
        <taxon>eudicotyledons</taxon>
        <taxon>Gunneridae</taxon>
        <taxon>Pentapetalae</taxon>
        <taxon>asterids</taxon>
        <taxon>lamiids</taxon>
        <taxon>Lamiales</taxon>
        <taxon>Pedaliaceae</taxon>
        <taxon>Sesamum</taxon>
    </lineage>
</organism>
<feature type="coiled-coil region" evidence="1">
    <location>
        <begin position="724"/>
        <end position="807"/>
    </location>
</feature>
<reference evidence="4" key="1">
    <citation type="submission" date="2020-06" db="EMBL/GenBank/DDBJ databases">
        <authorList>
            <person name="Li T."/>
            <person name="Hu X."/>
            <person name="Zhang T."/>
            <person name="Song X."/>
            <person name="Zhang H."/>
            <person name="Dai N."/>
            <person name="Sheng W."/>
            <person name="Hou X."/>
            <person name="Wei L."/>
        </authorList>
    </citation>
    <scope>NUCLEOTIDE SEQUENCE</scope>
    <source>
        <strain evidence="4">KEN8</strain>
        <tissue evidence="4">Leaf</tissue>
    </source>
</reference>
<accession>A0AAW2K6K4</accession>
<dbReference type="AlphaFoldDB" id="A0AAW2K6K4"/>
<dbReference type="Pfam" id="PF10536">
    <property type="entry name" value="PMD"/>
    <property type="match status" value="2"/>
</dbReference>
<keyword evidence="1" id="KW-0175">Coiled coil</keyword>
<feature type="region of interest" description="Disordered" evidence="2">
    <location>
        <begin position="604"/>
        <end position="628"/>
    </location>
</feature>
<evidence type="ECO:0000256" key="2">
    <source>
        <dbReference type="SAM" id="MobiDB-lite"/>
    </source>
</evidence>
<dbReference type="PANTHER" id="PTHR36607">
    <property type="entry name" value="1,2-DIHYDROXY-3-KETO-5-METHYLTHIOPENTENE DIOXYGENASE 4"/>
    <property type="match status" value="1"/>
</dbReference>
<feature type="region of interest" description="Disordered" evidence="2">
    <location>
        <begin position="263"/>
        <end position="288"/>
    </location>
</feature>
<comment type="caution">
    <text evidence="4">The sequence shown here is derived from an EMBL/GenBank/DDBJ whole genome shotgun (WGS) entry which is preliminary data.</text>
</comment>
<feature type="domain" description="Aminotransferase-like plant mobile" evidence="3">
    <location>
        <begin position="298"/>
        <end position="501"/>
    </location>
</feature>
<proteinExistence type="predicted"/>
<protein>
    <recommendedName>
        <fullName evidence="3">Aminotransferase-like plant mobile domain-containing protein</fullName>
    </recommendedName>
</protein>
<reference evidence="4" key="2">
    <citation type="journal article" date="2024" name="Plant">
        <title>Genomic evolution and insights into agronomic trait innovations of Sesamum species.</title>
        <authorList>
            <person name="Miao H."/>
            <person name="Wang L."/>
            <person name="Qu L."/>
            <person name="Liu H."/>
            <person name="Sun Y."/>
            <person name="Le M."/>
            <person name="Wang Q."/>
            <person name="Wei S."/>
            <person name="Zheng Y."/>
            <person name="Lin W."/>
            <person name="Duan Y."/>
            <person name="Cao H."/>
            <person name="Xiong S."/>
            <person name="Wang X."/>
            <person name="Wei L."/>
            <person name="Li C."/>
            <person name="Ma Q."/>
            <person name="Ju M."/>
            <person name="Zhao R."/>
            <person name="Li G."/>
            <person name="Mu C."/>
            <person name="Tian Q."/>
            <person name="Mei H."/>
            <person name="Zhang T."/>
            <person name="Gao T."/>
            <person name="Zhang H."/>
        </authorList>
    </citation>
    <scope>NUCLEOTIDE SEQUENCE</scope>
    <source>
        <strain evidence="4">KEN8</strain>
    </source>
</reference>
<dbReference type="PANTHER" id="PTHR36607:SF20">
    <property type="entry name" value="AMINOTRANSFERASE-LIKE PLANT MOBILE DOMAIN-CONTAINING PROTEIN"/>
    <property type="match status" value="1"/>
</dbReference>
<evidence type="ECO:0000313" key="4">
    <source>
        <dbReference type="EMBL" id="KAL0302310.1"/>
    </source>
</evidence>
<name>A0AAW2K6K4_9LAMI</name>
<evidence type="ECO:0000256" key="1">
    <source>
        <dbReference type="SAM" id="Coils"/>
    </source>
</evidence>
<evidence type="ECO:0000259" key="3">
    <source>
        <dbReference type="Pfam" id="PF10536"/>
    </source>
</evidence>
<dbReference type="InterPro" id="IPR019557">
    <property type="entry name" value="AminoTfrase-like_pln_mobile"/>
</dbReference>
<dbReference type="EMBL" id="JACGWM010000582">
    <property type="protein sequence ID" value="KAL0302310.1"/>
    <property type="molecule type" value="Genomic_DNA"/>
</dbReference>
<feature type="region of interest" description="Disordered" evidence="2">
    <location>
        <begin position="552"/>
        <end position="583"/>
    </location>
</feature>